<feature type="transmembrane region" description="Helical" evidence="2">
    <location>
        <begin position="362"/>
        <end position="385"/>
    </location>
</feature>
<evidence type="ECO:0000256" key="1">
    <source>
        <dbReference type="ARBA" id="ARBA00022612"/>
    </source>
</evidence>
<accession>A0ABT4X8E0</accession>
<dbReference type="PANTHER" id="PTHR37813:SF1">
    <property type="entry name" value="FELS-2 PROPHAGE PROTEIN"/>
    <property type="match status" value="1"/>
</dbReference>
<dbReference type="Proteomes" id="UP001211894">
    <property type="component" value="Unassembled WGS sequence"/>
</dbReference>
<dbReference type="Gene3D" id="1.20.120.20">
    <property type="entry name" value="Apolipoprotein"/>
    <property type="match status" value="2"/>
</dbReference>
<dbReference type="InterPro" id="IPR016024">
    <property type="entry name" value="ARM-type_fold"/>
</dbReference>
<evidence type="ECO:0000256" key="2">
    <source>
        <dbReference type="SAM" id="Phobius"/>
    </source>
</evidence>
<dbReference type="NCBIfam" id="TIGR01760">
    <property type="entry name" value="tape_meas_TP901"/>
    <property type="match status" value="1"/>
</dbReference>
<keyword evidence="2" id="KW-0472">Membrane</keyword>
<dbReference type="RefSeq" id="WP_270802173.1">
    <property type="nucleotide sequence ID" value="NZ_JAQFWW010000004.1"/>
</dbReference>
<reference evidence="4 5" key="1">
    <citation type="submission" date="2023-01" db="EMBL/GenBank/DDBJ databases">
        <title>Bacillus changyiensis sp. nov., isolated from a coastal deposit.</title>
        <authorList>
            <person name="Xiao G."/>
            <person name="Lai Q."/>
            <person name="Hu Z."/>
            <person name="Shao Z."/>
        </authorList>
    </citation>
    <scope>NUCLEOTIDE SEQUENCE [LARGE SCALE GENOMIC DNA]</scope>
    <source>
        <strain evidence="4 5">CLL-7-23</strain>
    </source>
</reference>
<keyword evidence="5" id="KW-1185">Reference proteome</keyword>
<evidence type="ECO:0000313" key="4">
    <source>
        <dbReference type="EMBL" id="MDA7028528.1"/>
    </source>
</evidence>
<keyword evidence="1" id="KW-1188">Viral release from host cell</keyword>
<feature type="transmembrane region" description="Helical" evidence="2">
    <location>
        <begin position="406"/>
        <end position="428"/>
    </location>
</feature>
<proteinExistence type="predicted"/>
<evidence type="ECO:0000313" key="5">
    <source>
        <dbReference type="Proteomes" id="UP001211894"/>
    </source>
</evidence>
<comment type="caution">
    <text evidence="4">The sequence shown here is derived from an EMBL/GenBank/DDBJ whole genome shotgun (WGS) entry which is preliminary data.</text>
</comment>
<gene>
    <name evidence="4" type="ORF">PJ311_18475</name>
</gene>
<dbReference type="EMBL" id="JAQKAB010000019">
    <property type="protein sequence ID" value="MDA7028528.1"/>
    <property type="molecule type" value="Genomic_DNA"/>
</dbReference>
<organism evidence="4 5">
    <name type="scientific">Bacillus changyiensis</name>
    <dbReference type="NCBI Taxonomy" id="3004103"/>
    <lineage>
        <taxon>Bacteria</taxon>
        <taxon>Bacillati</taxon>
        <taxon>Bacillota</taxon>
        <taxon>Bacilli</taxon>
        <taxon>Bacillales</taxon>
        <taxon>Bacillaceae</taxon>
        <taxon>Bacillus</taxon>
    </lineage>
</organism>
<evidence type="ECO:0000259" key="3">
    <source>
        <dbReference type="Pfam" id="PF10145"/>
    </source>
</evidence>
<dbReference type="Pfam" id="PF10145">
    <property type="entry name" value="PhageMin_Tail"/>
    <property type="match status" value="1"/>
</dbReference>
<keyword evidence="2" id="KW-1133">Transmembrane helix</keyword>
<sequence length="856" mass="93421">MADGKVVIDSIFNGKPAEKGISSFQKRLQSAGASMKAAGTSMSKYITAPIVAFGGAAMASAYKLDQATKNIRAGTGATGKALAGLRKSFDNVFAKVPEDADTVSNALADINTRTGLTGKPLEKLTKQFLDLSRITGQDVSTSIAQITRLFGDWGIKSKDTGKTMDYLWKVSQTTGIGVDQLSTKLVQFGAPLRQIGFSFEESAALMGKWEKEGVNMELVMGGLRVALGKMAKAGKDPQKEFPKIIKQIKGAGSAGEANAIALEHFGARAGADMAAAIREGRFEIDDLMKTLGSSKETIGKAAKDTETLGDKFNILKNNTMLAIEPIGKILLDVANEMIPPLLDALRRAAEWFRNLSKPVQTAIVVAGGFAAALGPMLIVIGKIATGIGPAITAIKKMGTVFKTVSMLFMSNPILIAVAAIAAAAYLIIQNWEPISEFFKNLWEGIVLMAKTIWGGLTAYFSFIFNLYKTIFETVWNVIKAIGESIWNVIVAVAKTIWDGLKAYFSFVLNLYKTIFETVWHAIKTVVTTIWDTIIAVGETVWNGLKSFFTTLFNTLKSFFSKTWNRIKSAVISIWNGIISTGKSVWNGLKSFLTTLINSIKQSFSRVWNGIKSTVTTIWNKISSTTKSIWNNIKGFFSNTLGNMWRTVKEKFQNMVRSVGEKMNAVKSKIKTIWDKVMTFFKKIDLFKIGKDIINGLIKGIGGMADALWKKAKEIADGVVTKFKEILHIASPSKVMKKIGKWTGEGMEIGMDDSVKGIDKASEQLANAAVPDIPDLKGIASSVLNVPAITPNPIHTTGIMKAIQNLADAVLNQPVEVEIEGIQTNLNINDRKFAEVTNEAITKAQKRQSFRDKRRYK</sequence>
<dbReference type="PANTHER" id="PTHR37813">
    <property type="entry name" value="FELS-2 PROPHAGE PROTEIN"/>
    <property type="match status" value="1"/>
</dbReference>
<protein>
    <submittedName>
        <fullName evidence="4">Phage tail tape measure protein</fullName>
    </submittedName>
</protein>
<feature type="transmembrane region" description="Helical" evidence="2">
    <location>
        <begin position="448"/>
        <end position="467"/>
    </location>
</feature>
<feature type="domain" description="Phage tail tape measure protein" evidence="3">
    <location>
        <begin position="99"/>
        <end position="248"/>
    </location>
</feature>
<dbReference type="InterPro" id="IPR010090">
    <property type="entry name" value="Phage_tape_meas"/>
</dbReference>
<name>A0ABT4X8E0_9BACI</name>
<dbReference type="SUPFAM" id="SSF48371">
    <property type="entry name" value="ARM repeat"/>
    <property type="match status" value="1"/>
</dbReference>
<keyword evidence="2" id="KW-0812">Transmembrane</keyword>